<evidence type="ECO:0000256" key="7">
    <source>
        <dbReference type="ARBA" id="ARBA00022755"/>
    </source>
</evidence>
<keyword evidence="5 14" id="KW-0436">Ligase</keyword>
<dbReference type="PROSITE" id="PS50975">
    <property type="entry name" value="ATP_GRASP"/>
    <property type="match status" value="1"/>
</dbReference>
<evidence type="ECO:0000256" key="11">
    <source>
        <dbReference type="ARBA" id="ARBA00042864"/>
    </source>
</evidence>
<evidence type="ECO:0000256" key="5">
    <source>
        <dbReference type="ARBA" id="ARBA00022598"/>
    </source>
</evidence>
<dbReference type="SUPFAM" id="SSF51246">
    <property type="entry name" value="Rudiment single hybrid motif"/>
    <property type="match status" value="1"/>
</dbReference>
<evidence type="ECO:0000313" key="14">
    <source>
        <dbReference type="EMBL" id="OGY47896.1"/>
    </source>
</evidence>
<comment type="cofactor">
    <cofactor evidence="1">
        <name>Mn(2+)</name>
        <dbReference type="ChEBI" id="CHEBI:29035"/>
    </cofactor>
</comment>
<evidence type="ECO:0000256" key="12">
    <source>
        <dbReference type="PROSITE-ProRule" id="PRU00409"/>
    </source>
</evidence>
<accession>A0A1G1Y7T3</accession>
<dbReference type="PANTHER" id="PTHR43472">
    <property type="entry name" value="PHOSPHORIBOSYLAMINE--GLYCINE LIGASE"/>
    <property type="match status" value="1"/>
</dbReference>
<evidence type="ECO:0000256" key="2">
    <source>
        <dbReference type="ARBA" id="ARBA00001946"/>
    </source>
</evidence>
<dbReference type="Gene3D" id="3.30.470.20">
    <property type="entry name" value="ATP-grasp fold, B domain"/>
    <property type="match status" value="1"/>
</dbReference>
<dbReference type="Gene3D" id="3.30.1490.20">
    <property type="entry name" value="ATP-grasp fold, A domain"/>
    <property type="match status" value="1"/>
</dbReference>
<dbReference type="Pfam" id="PF02844">
    <property type="entry name" value="GARS_N"/>
    <property type="match status" value="1"/>
</dbReference>
<keyword evidence="6 12" id="KW-0547">Nucleotide-binding</keyword>
<dbReference type="AlphaFoldDB" id="A0A1G1Y7T3"/>
<dbReference type="InterPro" id="IPR011761">
    <property type="entry name" value="ATP-grasp"/>
</dbReference>
<dbReference type="EMBL" id="MHIH01000008">
    <property type="protein sequence ID" value="OGY47896.1"/>
    <property type="molecule type" value="Genomic_DNA"/>
</dbReference>
<gene>
    <name evidence="14" type="ORF">A3J62_00745</name>
</gene>
<dbReference type="InterPro" id="IPR020562">
    <property type="entry name" value="PRibGlycinamide_synth_N"/>
</dbReference>
<keyword evidence="7" id="KW-0658">Purine biosynthesis</keyword>
<sequence>MKRQKKVLVFGSCGREYVLAKLFSESGYLVYWYPGNAGWRDIPNCQPPESGPASKLKDDVVSWCENQDLGLVVFGPEDPLVAGYVDACQKVGIPAFGSGRRAAQLEGSKAFAKGVMKVACIPTAAAKIFPHSQMKQALEYAQKHFAKSDEPLVIKADGLCGGKGVKICHNLAAAEAAIIWRQQRDGFGLAGSRILIEECLQPASGLKRGEFSMFFLVNGLEFLEAPDAMDYKPVGNYDQGENGGGSGSISPVPFMTDDIRQTVIRTILRPLLRELNRRGITYRGVLYLGLMMTNQGPKVLEFNCRFGDPELQAIMLRHQGGLVDVIVAIANGQSIAGIRPQWSRRPSVYVVMMSEGYPESPIKGDVITGIGAARNLGVTVVHAGTALGQSIFISNGGRVLGVGATGANLKQAQALAYRGVEQIQWDHEFHRTDIGTWT</sequence>
<dbReference type="GO" id="GO:0009113">
    <property type="term" value="P:purine nucleobase biosynthetic process"/>
    <property type="evidence" value="ECO:0007669"/>
    <property type="project" value="InterPro"/>
</dbReference>
<dbReference type="PROSITE" id="PS00184">
    <property type="entry name" value="GARS"/>
    <property type="match status" value="1"/>
</dbReference>
<dbReference type="InterPro" id="IPR013815">
    <property type="entry name" value="ATP_grasp_subdomain_1"/>
</dbReference>
<dbReference type="GO" id="GO:0004637">
    <property type="term" value="F:phosphoribosylamine-glycine ligase activity"/>
    <property type="evidence" value="ECO:0007669"/>
    <property type="project" value="UniProtKB-EC"/>
</dbReference>
<dbReference type="InterPro" id="IPR016185">
    <property type="entry name" value="PreATP-grasp_dom_sf"/>
</dbReference>
<dbReference type="Pfam" id="PF02843">
    <property type="entry name" value="GARS_C"/>
    <property type="match status" value="1"/>
</dbReference>
<comment type="caution">
    <text evidence="14">The sequence shown here is derived from an EMBL/GenBank/DDBJ whole genome shotgun (WGS) entry which is preliminary data.</text>
</comment>
<dbReference type="EC" id="6.3.4.13" evidence="4"/>
<proteinExistence type="inferred from homology"/>
<evidence type="ECO:0000256" key="8">
    <source>
        <dbReference type="ARBA" id="ARBA00022840"/>
    </source>
</evidence>
<organism evidence="14 15">
    <name type="scientific">Candidatus Buchananbacteria bacterium RIFCSPHIGHO2_02_FULL_38_8</name>
    <dbReference type="NCBI Taxonomy" id="1797538"/>
    <lineage>
        <taxon>Bacteria</taxon>
        <taxon>Candidatus Buchananiibacteriota</taxon>
    </lineage>
</organism>
<dbReference type="SUPFAM" id="SSF56059">
    <property type="entry name" value="Glutathione synthetase ATP-binding domain-like"/>
    <property type="match status" value="1"/>
</dbReference>
<evidence type="ECO:0000256" key="10">
    <source>
        <dbReference type="ARBA" id="ARBA00042242"/>
    </source>
</evidence>
<dbReference type="Gene3D" id="3.90.600.10">
    <property type="entry name" value="Phosphoribosylglycinamide synthetase, C-terminal domain"/>
    <property type="match status" value="1"/>
</dbReference>
<dbReference type="SMART" id="SM01209">
    <property type="entry name" value="GARS_A"/>
    <property type="match status" value="1"/>
</dbReference>
<dbReference type="GO" id="GO:0046872">
    <property type="term" value="F:metal ion binding"/>
    <property type="evidence" value="ECO:0007669"/>
    <property type="project" value="InterPro"/>
</dbReference>
<dbReference type="SUPFAM" id="SSF52440">
    <property type="entry name" value="PreATP-grasp domain"/>
    <property type="match status" value="1"/>
</dbReference>
<comment type="cofactor">
    <cofactor evidence="2">
        <name>Mg(2+)</name>
        <dbReference type="ChEBI" id="CHEBI:18420"/>
    </cofactor>
</comment>
<evidence type="ECO:0000256" key="6">
    <source>
        <dbReference type="ARBA" id="ARBA00022741"/>
    </source>
</evidence>
<dbReference type="InterPro" id="IPR011054">
    <property type="entry name" value="Rudment_hybrid_motif"/>
</dbReference>
<dbReference type="SMART" id="SM01210">
    <property type="entry name" value="GARS_C"/>
    <property type="match status" value="1"/>
</dbReference>
<dbReference type="PANTHER" id="PTHR43472:SF1">
    <property type="entry name" value="PHOSPHORIBOSYLAMINE--GLYCINE LIGASE, CHLOROPLASTIC"/>
    <property type="match status" value="1"/>
</dbReference>
<feature type="domain" description="ATP-grasp" evidence="13">
    <location>
        <begin position="113"/>
        <end position="331"/>
    </location>
</feature>
<dbReference type="NCBIfam" id="TIGR00877">
    <property type="entry name" value="purD"/>
    <property type="match status" value="1"/>
</dbReference>
<dbReference type="Pfam" id="PF01071">
    <property type="entry name" value="GARS_A"/>
    <property type="match status" value="1"/>
</dbReference>
<comment type="pathway">
    <text evidence="3">Purine metabolism; IMP biosynthesis via de novo pathway; N(1)-(5-phospho-D-ribosyl)glycinamide from 5-phospho-alpha-D-ribose 1-diphosphate: step 2/2.</text>
</comment>
<evidence type="ECO:0000259" key="13">
    <source>
        <dbReference type="PROSITE" id="PS50975"/>
    </source>
</evidence>
<keyword evidence="8 12" id="KW-0067">ATP-binding</keyword>
<protein>
    <recommendedName>
        <fullName evidence="4">phosphoribosylamine--glycine ligase</fullName>
        <ecNumber evidence="4">6.3.4.13</ecNumber>
    </recommendedName>
    <alternativeName>
        <fullName evidence="10">Glycinamide ribonucleotide synthetase</fullName>
    </alternativeName>
    <alternativeName>
        <fullName evidence="11">Phosphoribosylglycinamide synthetase</fullName>
    </alternativeName>
</protein>
<dbReference type="Gene3D" id="3.40.50.20">
    <property type="match status" value="1"/>
</dbReference>
<evidence type="ECO:0000256" key="1">
    <source>
        <dbReference type="ARBA" id="ARBA00001936"/>
    </source>
</evidence>
<dbReference type="InterPro" id="IPR020559">
    <property type="entry name" value="PRibGlycinamide_synth_CS"/>
</dbReference>
<dbReference type="InterPro" id="IPR000115">
    <property type="entry name" value="PRibGlycinamide_synth"/>
</dbReference>
<dbReference type="InterPro" id="IPR020561">
    <property type="entry name" value="PRibGlycinamid_synth_ATP-grasp"/>
</dbReference>
<dbReference type="UniPathway" id="UPA00074">
    <property type="reaction ID" value="UER00125"/>
</dbReference>
<dbReference type="Proteomes" id="UP000178747">
    <property type="component" value="Unassembled WGS sequence"/>
</dbReference>
<dbReference type="GO" id="GO:0005524">
    <property type="term" value="F:ATP binding"/>
    <property type="evidence" value="ECO:0007669"/>
    <property type="project" value="UniProtKB-UniRule"/>
</dbReference>
<evidence type="ECO:0000313" key="15">
    <source>
        <dbReference type="Proteomes" id="UP000178747"/>
    </source>
</evidence>
<evidence type="ECO:0000256" key="3">
    <source>
        <dbReference type="ARBA" id="ARBA00005174"/>
    </source>
</evidence>
<dbReference type="GO" id="GO:0006189">
    <property type="term" value="P:'de novo' IMP biosynthetic process"/>
    <property type="evidence" value="ECO:0007669"/>
    <property type="project" value="UniProtKB-UniPathway"/>
</dbReference>
<comment type="similarity">
    <text evidence="9">Belongs to the GARS family.</text>
</comment>
<dbReference type="InterPro" id="IPR020560">
    <property type="entry name" value="PRibGlycinamide_synth_C-dom"/>
</dbReference>
<name>A0A1G1Y7T3_9BACT</name>
<evidence type="ECO:0000256" key="4">
    <source>
        <dbReference type="ARBA" id="ARBA00013255"/>
    </source>
</evidence>
<reference evidence="14 15" key="1">
    <citation type="journal article" date="2016" name="Nat. Commun.">
        <title>Thousands of microbial genomes shed light on interconnected biogeochemical processes in an aquifer system.</title>
        <authorList>
            <person name="Anantharaman K."/>
            <person name="Brown C.T."/>
            <person name="Hug L.A."/>
            <person name="Sharon I."/>
            <person name="Castelle C.J."/>
            <person name="Probst A.J."/>
            <person name="Thomas B.C."/>
            <person name="Singh A."/>
            <person name="Wilkins M.J."/>
            <person name="Karaoz U."/>
            <person name="Brodie E.L."/>
            <person name="Williams K.H."/>
            <person name="Hubbard S.S."/>
            <person name="Banfield J.F."/>
        </authorList>
    </citation>
    <scope>NUCLEOTIDE SEQUENCE [LARGE SCALE GENOMIC DNA]</scope>
</reference>
<evidence type="ECO:0000256" key="9">
    <source>
        <dbReference type="ARBA" id="ARBA00038345"/>
    </source>
</evidence>
<dbReference type="InterPro" id="IPR037123">
    <property type="entry name" value="PRibGlycinamide_synth_C_sf"/>
</dbReference>